<accession>A0A3P1V4K8</accession>
<gene>
    <name evidence="2" type="ORF">EII10_09080</name>
</gene>
<comment type="caution">
    <text evidence="2">The sequence shown here is derived from an EMBL/GenBank/DDBJ whole genome shotgun (WGS) entry which is preliminary data.</text>
</comment>
<proteinExistence type="predicted"/>
<dbReference type="AlphaFoldDB" id="A0A3P1V4K8"/>
<evidence type="ECO:0000313" key="2">
    <source>
        <dbReference type="EMBL" id="RRD28616.1"/>
    </source>
</evidence>
<dbReference type="EMBL" id="RQZC01000015">
    <property type="protein sequence ID" value="RRD28616.1"/>
    <property type="molecule type" value="Genomic_DNA"/>
</dbReference>
<feature type="region of interest" description="Disordered" evidence="1">
    <location>
        <begin position="1"/>
        <end position="36"/>
    </location>
</feature>
<name>A0A3P1V4K8_9ACTO</name>
<organism evidence="2 3">
    <name type="scientific">Actinomyces bowdenii</name>
    <dbReference type="NCBI Taxonomy" id="131109"/>
    <lineage>
        <taxon>Bacteria</taxon>
        <taxon>Bacillati</taxon>
        <taxon>Actinomycetota</taxon>
        <taxon>Actinomycetes</taxon>
        <taxon>Actinomycetales</taxon>
        <taxon>Actinomycetaceae</taxon>
        <taxon>Actinomyces</taxon>
    </lineage>
</organism>
<sequence length="97" mass="9754">MVGSQLEFSAEPASKVSTSASDCADEITRTTGDQEVTSSATLAGTSLTDKASTAGTAVSSARTTFSSRLTKHSNGMYNAAKDVAAADEGSANGTRSL</sequence>
<keyword evidence="3" id="KW-1185">Reference proteome</keyword>
<dbReference type="Proteomes" id="UP000271272">
    <property type="component" value="Unassembled WGS sequence"/>
</dbReference>
<dbReference type="RefSeq" id="WP_124934180.1">
    <property type="nucleotide sequence ID" value="NZ_JAGFOU010000021.1"/>
</dbReference>
<evidence type="ECO:0000313" key="3">
    <source>
        <dbReference type="Proteomes" id="UP000271272"/>
    </source>
</evidence>
<evidence type="ECO:0000256" key="1">
    <source>
        <dbReference type="SAM" id="MobiDB-lite"/>
    </source>
</evidence>
<protein>
    <submittedName>
        <fullName evidence="2">MFS transporter</fullName>
    </submittedName>
</protein>
<reference evidence="2 3" key="1">
    <citation type="submission" date="2018-11" db="EMBL/GenBank/DDBJ databases">
        <title>Genomes From Bacteria Associated with the Canine Oral Cavity: a Test Case for Automated Genome-Based Taxonomic Assignment.</title>
        <authorList>
            <person name="Coil D.A."/>
            <person name="Jospin G."/>
            <person name="Darling A.E."/>
            <person name="Wallis C."/>
            <person name="Davis I.J."/>
            <person name="Harris S."/>
            <person name="Eisen J.A."/>
            <person name="Holcombe L.J."/>
            <person name="O'Flynn C."/>
        </authorList>
    </citation>
    <scope>NUCLEOTIDE SEQUENCE [LARGE SCALE GENOMIC DNA]</scope>
    <source>
        <strain evidence="2 3">OH5050</strain>
    </source>
</reference>